<name>A0A9P4PQH7_9PLEO</name>
<keyword evidence="4" id="KW-0804">Transcription</keyword>
<proteinExistence type="inferred from homology"/>
<comment type="caution">
    <text evidence="6">The sequence shown here is derived from an EMBL/GenBank/DDBJ whole genome shotgun (WGS) entry which is preliminary data.</text>
</comment>
<dbReference type="GO" id="GO:0003712">
    <property type="term" value="F:transcription coregulator activity"/>
    <property type="evidence" value="ECO:0007669"/>
    <property type="project" value="InterPro"/>
</dbReference>
<dbReference type="GO" id="GO:0016592">
    <property type="term" value="C:mediator complex"/>
    <property type="evidence" value="ECO:0007669"/>
    <property type="project" value="InterPro"/>
</dbReference>
<evidence type="ECO:0000256" key="1">
    <source>
        <dbReference type="ARBA" id="ARBA00004123"/>
    </source>
</evidence>
<organism evidence="6 7">
    <name type="scientific">Karstenula rhodostoma CBS 690.94</name>
    <dbReference type="NCBI Taxonomy" id="1392251"/>
    <lineage>
        <taxon>Eukaryota</taxon>
        <taxon>Fungi</taxon>
        <taxon>Dikarya</taxon>
        <taxon>Ascomycota</taxon>
        <taxon>Pezizomycotina</taxon>
        <taxon>Dothideomycetes</taxon>
        <taxon>Pleosporomycetidae</taxon>
        <taxon>Pleosporales</taxon>
        <taxon>Massarineae</taxon>
        <taxon>Didymosphaeriaceae</taxon>
        <taxon>Karstenula</taxon>
    </lineage>
</organism>
<reference evidence="6" key="1">
    <citation type="journal article" date="2020" name="Stud. Mycol.">
        <title>101 Dothideomycetes genomes: a test case for predicting lifestyles and emergence of pathogens.</title>
        <authorList>
            <person name="Haridas S."/>
            <person name="Albert R."/>
            <person name="Binder M."/>
            <person name="Bloem J."/>
            <person name="Labutti K."/>
            <person name="Salamov A."/>
            <person name="Andreopoulos B."/>
            <person name="Baker S."/>
            <person name="Barry K."/>
            <person name="Bills G."/>
            <person name="Bluhm B."/>
            <person name="Cannon C."/>
            <person name="Castanera R."/>
            <person name="Culley D."/>
            <person name="Daum C."/>
            <person name="Ezra D."/>
            <person name="Gonzalez J."/>
            <person name="Henrissat B."/>
            <person name="Kuo A."/>
            <person name="Liang C."/>
            <person name="Lipzen A."/>
            <person name="Lutzoni F."/>
            <person name="Magnuson J."/>
            <person name="Mondo S."/>
            <person name="Nolan M."/>
            <person name="Ohm R."/>
            <person name="Pangilinan J."/>
            <person name="Park H.-J."/>
            <person name="Ramirez L."/>
            <person name="Alfaro M."/>
            <person name="Sun H."/>
            <person name="Tritt A."/>
            <person name="Yoshinaga Y."/>
            <person name="Zwiers L.-H."/>
            <person name="Turgeon B."/>
            <person name="Goodwin S."/>
            <person name="Spatafora J."/>
            <person name="Crous P."/>
            <person name="Grigoriev I."/>
        </authorList>
    </citation>
    <scope>NUCLEOTIDE SEQUENCE</scope>
    <source>
        <strain evidence="6">CBS 690.94</strain>
    </source>
</reference>
<evidence type="ECO:0000256" key="4">
    <source>
        <dbReference type="ARBA" id="ARBA00023163"/>
    </source>
</evidence>
<dbReference type="GO" id="GO:0006357">
    <property type="term" value="P:regulation of transcription by RNA polymerase II"/>
    <property type="evidence" value="ECO:0007669"/>
    <property type="project" value="InterPro"/>
</dbReference>
<dbReference type="OrthoDB" id="203279at2759"/>
<accession>A0A9P4PQH7</accession>
<keyword evidence="3" id="KW-0805">Transcription regulation</keyword>
<keyword evidence="7" id="KW-1185">Reference proteome</keyword>
<evidence type="ECO:0000256" key="5">
    <source>
        <dbReference type="ARBA" id="ARBA00023242"/>
    </source>
</evidence>
<dbReference type="EMBL" id="MU001495">
    <property type="protein sequence ID" value="KAF2448287.1"/>
    <property type="molecule type" value="Genomic_DNA"/>
</dbReference>
<dbReference type="InterPro" id="IPR009332">
    <property type="entry name" value="Med22"/>
</dbReference>
<dbReference type="AlphaFoldDB" id="A0A9P4PQH7"/>
<evidence type="ECO:0008006" key="8">
    <source>
        <dbReference type="Google" id="ProtNLM"/>
    </source>
</evidence>
<dbReference type="Proteomes" id="UP000799764">
    <property type="component" value="Unassembled WGS sequence"/>
</dbReference>
<evidence type="ECO:0000313" key="6">
    <source>
        <dbReference type="EMBL" id="KAF2448287.1"/>
    </source>
</evidence>
<gene>
    <name evidence="6" type="ORF">P171DRAFT_209996</name>
</gene>
<comment type="similarity">
    <text evidence="2">Belongs to the Mediator complex subunit 22 family.</text>
</comment>
<evidence type="ECO:0000256" key="2">
    <source>
        <dbReference type="ARBA" id="ARBA00005942"/>
    </source>
</evidence>
<evidence type="ECO:0000256" key="3">
    <source>
        <dbReference type="ARBA" id="ARBA00023015"/>
    </source>
</evidence>
<protein>
    <recommendedName>
        <fullName evidence="8">Mediator of RNA polymerase II transcription subunit 22</fullName>
    </recommendedName>
</protein>
<keyword evidence="5" id="KW-0539">Nucleus</keyword>
<sequence length="130" mass="14487">MDPKQRNAHALRNRVNDLMNELLNHYRAILAVAREDENPDYSQSAQKELAIKEGAMAIVTTTQNMSMFIRDLQELWLFGGLETLADKKDAEVERQKALEVAGLVEGLVGKLPEAWKVPDGGQNGVQDEVA</sequence>
<comment type="subcellular location">
    <subcellularLocation>
        <location evidence="1">Nucleus</location>
    </subcellularLocation>
</comment>
<evidence type="ECO:0000313" key="7">
    <source>
        <dbReference type="Proteomes" id="UP000799764"/>
    </source>
</evidence>
<dbReference type="Pfam" id="PF06179">
    <property type="entry name" value="Med22"/>
    <property type="match status" value="1"/>
</dbReference>